<dbReference type="EMBL" id="CP158374">
    <property type="protein sequence ID" value="XBX81679.1"/>
    <property type="molecule type" value="Genomic_DNA"/>
</dbReference>
<dbReference type="GO" id="GO:0097176">
    <property type="term" value="P:epoxide metabolic process"/>
    <property type="evidence" value="ECO:0007669"/>
    <property type="project" value="TreeGrafter"/>
</dbReference>
<feature type="active site" description="Proton donor" evidence="4">
    <location>
        <position position="283"/>
    </location>
</feature>
<name>A0AAU7W5T4_9MICO</name>
<evidence type="ECO:0000256" key="4">
    <source>
        <dbReference type="PIRSR" id="PIRSR001112-1"/>
    </source>
</evidence>
<dbReference type="PIRSF" id="PIRSF001112">
    <property type="entry name" value="Epoxide_hydrolase"/>
    <property type="match status" value="1"/>
</dbReference>
<evidence type="ECO:0000256" key="3">
    <source>
        <dbReference type="ARBA" id="ARBA00022801"/>
    </source>
</evidence>
<dbReference type="Pfam" id="PF06441">
    <property type="entry name" value="EHN"/>
    <property type="match status" value="1"/>
</dbReference>
<dbReference type="InterPro" id="IPR000639">
    <property type="entry name" value="Epox_hydrolase-like"/>
</dbReference>
<dbReference type="Gene3D" id="3.40.50.1820">
    <property type="entry name" value="alpha/beta hydrolase"/>
    <property type="match status" value="1"/>
</dbReference>
<reference evidence="6" key="1">
    <citation type="submission" date="2024-05" db="EMBL/GenBank/DDBJ databases">
        <authorList>
            <person name="Yu L."/>
        </authorList>
    </citation>
    <scope>NUCLEOTIDE SEQUENCE</scope>
    <source>
        <strain evidence="6">G08B096</strain>
    </source>
</reference>
<evidence type="ECO:0000256" key="1">
    <source>
        <dbReference type="ARBA" id="ARBA00010088"/>
    </source>
</evidence>
<accession>A0AAU7W5T4</accession>
<comment type="similarity">
    <text evidence="1">Belongs to the peptidase S33 family.</text>
</comment>
<dbReference type="PRINTS" id="PR00412">
    <property type="entry name" value="EPOXHYDRLASE"/>
</dbReference>
<feature type="domain" description="Epoxide hydrolase N-terminal" evidence="5">
    <location>
        <begin position="1"/>
        <end position="100"/>
    </location>
</feature>
<dbReference type="RefSeq" id="WP_350347701.1">
    <property type="nucleotide sequence ID" value="NZ_CP158374.1"/>
</dbReference>
<evidence type="ECO:0000256" key="2">
    <source>
        <dbReference type="ARBA" id="ARBA00022797"/>
    </source>
</evidence>
<proteinExistence type="inferred from homology"/>
<dbReference type="InterPro" id="IPR016292">
    <property type="entry name" value="Epoxide_hydrolase"/>
</dbReference>
<feature type="active site" description="Nucleophile" evidence="4">
    <location>
        <position position="157"/>
    </location>
</feature>
<dbReference type="PANTHER" id="PTHR21661:SF35">
    <property type="entry name" value="EPOXIDE HYDROLASE"/>
    <property type="match status" value="1"/>
</dbReference>
<dbReference type="InterPro" id="IPR010497">
    <property type="entry name" value="Epoxide_hydro_N"/>
</dbReference>
<dbReference type="PANTHER" id="PTHR21661">
    <property type="entry name" value="EPOXIDE HYDROLASE 1-RELATED"/>
    <property type="match status" value="1"/>
</dbReference>
<dbReference type="InterPro" id="IPR029058">
    <property type="entry name" value="AB_hydrolase_fold"/>
</dbReference>
<keyword evidence="2" id="KW-0058">Aromatic hydrocarbons catabolism</keyword>
<evidence type="ECO:0000259" key="5">
    <source>
        <dbReference type="Pfam" id="PF06441"/>
    </source>
</evidence>
<feature type="active site" description="Proton acceptor" evidence="4">
    <location>
        <position position="335"/>
    </location>
</feature>
<organism evidence="6">
    <name type="scientific">Agromyces sp. G08B096</name>
    <dbReference type="NCBI Taxonomy" id="3156399"/>
    <lineage>
        <taxon>Bacteria</taxon>
        <taxon>Bacillati</taxon>
        <taxon>Actinomycetota</taxon>
        <taxon>Actinomycetes</taxon>
        <taxon>Micrococcales</taxon>
        <taxon>Microbacteriaceae</taxon>
        <taxon>Agromyces</taxon>
    </lineage>
</organism>
<keyword evidence="3 6" id="KW-0378">Hydrolase</keyword>
<dbReference type="SUPFAM" id="SSF53474">
    <property type="entry name" value="alpha/beta-Hydrolases"/>
    <property type="match status" value="1"/>
</dbReference>
<gene>
    <name evidence="6" type="ORF">ABIQ69_13805</name>
</gene>
<protein>
    <submittedName>
        <fullName evidence="6">Epoxide hydrolase family protein</fullName>
    </submittedName>
</protein>
<dbReference type="GO" id="GO:0004301">
    <property type="term" value="F:epoxide hydrolase activity"/>
    <property type="evidence" value="ECO:0007669"/>
    <property type="project" value="TreeGrafter"/>
</dbReference>
<evidence type="ECO:0000313" key="6">
    <source>
        <dbReference type="EMBL" id="XBX81679.1"/>
    </source>
</evidence>
<sequence length="357" mass="39213">MRPFSIAIPDDVLDDLGERLRRSRFTTPSAAGWTAGVDPEYLRSFVAYWADEFDWRAAEARLGGYPQFVDHGQHFVHLRRDASRPPVLLAHGWPSSFLEMLPLADLLDVDVVIPSLPGFLFSELVDGPLTRAAIAGAFHRTMTESLGYERYFLFGGDIGGVASSWLAAMHPESVAGLHMIHGPFPADFDASPITAEEQAFLDADEAREEGDSGYSAIMGTRPDTIAAALVDSPAGLAAWIIDKLRDWSDCGGDLESRFSRDDLCTLLTLYWATGSIGTSFRQYLDWPMNGKRPAITVPVAVTESSEPPLDLFPRSIAERAVSDLRRFSAPGRGGHFMAFEEPQLVADELSAFMREVG</sequence>
<dbReference type="AlphaFoldDB" id="A0AAU7W5T4"/>